<dbReference type="InterPro" id="IPR039421">
    <property type="entry name" value="Type_1_exporter"/>
</dbReference>
<keyword evidence="5 7" id="KW-1133">Transmembrane helix</keyword>
<dbReference type="InterPro" id="IPR036640">
    <property type="entry name" value="ABC1_TM_sf"/>
</dbReference>
<name>A0A2N5NFV2_MEDGN</name>
<evidence type="ECO:0000256" key="4">
    <source>
        <dbReference type="ARBA" id="ARBA00022840"/>
    </source>
</evidence>
<dbReference type="PANTHER" id="PTHR24221">
    <property type="entry name" value="ATP-BINDING CASSETTE SUB-FAMILY B"/>
    <property type="match status" value="1"/>
</dbReference>
<keyword evidence="3" id="KW-0547">Nucleotide-binding</keyword>
<evidence type="ECO:0000259" key="9">
    <source>
        <dbReference type="PROSITE" id="PS50929"/>
    </source>
</evidence>
<dbReference type="Gene3D" id="3.40.50.300">
    <property type="entry name" value="P-loop containing nucleotide triphosphate hydrolases"/>
    <property type="match status" value="1"/>
</dbReference>
<dbReference type="SUPFAM" id="SSF90123">
    <property type="entry name" value="ABC transporter transmembrane region"/>
    <property type="match status" value="1"/>
</dbReference>
<dbReference type="SUPFAM" id="SSF52540">
    <property type="entry name" value="P-loop containing nucleoside triphosphate hydrolases"/>
    <property type="match status" value="1"/>
</dbReference>
<feature type="transmembrane region" description="Helical" evidence="7">
    <location>
        <begin position="62"/>
        <end position="83"/>
    </location>
</feature>
<feature type="transmembrane region" description="Helical" evidence="7">
    <location>
        <begin position="166"/>
        <end position="184"/>
    </location>
</feature>
<evidence type="ECO:0000256" key="3">
    <source>
        <dbReference type="ARBA" id="ARBA00022741"/>
    </source>
</evidence>
<feature type="transmembrane region" description="Helical" evidence="7">
    <location>
        <begin position="141"/>
        <end position="160"/>
    </location>
</feature>
<dbReference type="PROSITE" id="PS00211">
    <property type="entry name" value="ABC_TRANSPORTER_1"/>
    <property type="match status" value="1"/>
</dbReference>
<dbReference type="Pfam" id="PF00664">
    <property type="entry name" value="ABC_membrane"/>
    <property type="match status" value="1"/>
</dbReference>
<dbReference type="InterPro" id="IPR027417">
    <property type="entry name" value="P-loop_NTPase"/>
</dbReference>
<dbReference type="InterPro" id="IPR003439">
    <property type="entry name" value="ABC_transporter-like_ATP-bd"/>
</dbReference>
<protein>
    <recommendedName>
        <fullName evidence="12">ABC transporter ATP-binding protein</fullName>
    </recommendedName>
</protein>
<accession>A0A2N5NFV2</accession>
<evidence type="ECO:0000256" key="6">
    <source>
        <dbReference type="ARBA" id="ARBA00023136"/>
    </source>
</evidence>
<organism evidence="10 11">
    <name type="scientific">Mediterraneibacter gnavus</name>
    <name type="common">Ruminococcus gnavus</name>
    <dbReference type="NCBI Taxonomy" id="33038"/>
    <lineage>
        <taxon>Bacteria</taxon>
        <taxon>Bacillati</taxon>
        <taxon>Bacillota</taxon>
        <taxon>Clostridia</taxon>
        <taxon>Lachnospirales</taxon>
        <taxon>Lachnospiraceae</taxon>
        <taxon>Mediterraneibacter</taxon>
    </lineage>
</organism>
<dbReference type="RefSeq" id="WP_101880018.1">
    <property type="nucleotide sequence ID" value="NZ_NIHM01000018.1"/>
</dbReference>
<dbReference type="Proteomes" id="UP000234849">
    <property type="component" value="Unassembled WGS sequence"/>
</dbReference>
<proteinExistence type="predicted"/>
<dbReference type="Pfam" id="PF00005">
    <property type="entry name" value="ABC_tran"/>
    <property type="match status" value="1"/>
</dbReference>
<dbReference type="InterPro" id="IPR017871">
    <property type="entry name" value="ABC_transporter-like_CS"/>
</dbReference>
<evidence type="ECO:0000259" key="8">
    <source>
        <dbReference type="PROSITE" id="PS50893"/>
    </source>
</evidence>
<sequence>MKKETEIQRIRKRYLKEIVCQSRKWLVMAGIAMLILSIYNIVISWLLQTIIDIVSGDSSMTILQVGIIAMITFLIFIAAYVIYRVARPKYLYQAMLCYKQKIFCKMIDKNLSSFRKENTSQYLSMYTNDAKMIEMYYFDSVLEMIDLTVSFVGALLLMLWYSPILIVFGLILSVLPIAASLPIANKMAEAERKVSDGNGEFVSIVRDILQGFPVIKSFQAEKEMKKNFFRENERMEHLKYQSRYIEESINLWGTAASVMMRLGIFLIGAWMSVSGYGVTPGIVLVFLQLMNYVISPIERIPSILAKRKAAIGLIEKMLVSVQINQEQMKENKIGMLKKGISLKDVSVSIGNKNVLHHLNFEFEIGKKYAVVGSSGAGKSTLINTIMGGFSPVQGEVLFDGIDSREIQPESLFQVMALVQQSVFVFRDTIRNNITLFKEFDEEKVKKAADQAGLRELIDKRGLNDSCGENGNKLSGGERQRIAIARALLRGSQVLLLDEATAALDNQTSYAVIDAVLSMKEMTEIIVTHRLEEKLLYQYDEILVMHAGEIVEKGTFQELMQKKGFFYSLYVVSKE</sequence>
<reference evidence="10 11" key="1">
    <citation type="journal article" date="2017" name="Genome Med.">
        <title>A novel Ruminococcus gnavus clade enriched in inflammatory bowel disease patients.</title>
        <authorList>
            <person name="Hall A.B."/>
            <person name="Yassour M."/>
            <person name="Sauk J."/>
            <person name="Garner A."/>
            <person name="Jiang X."/>
            <person name="Arthur T."/>
            <person name="Lagoudas G.K."/>
            <person name="Vatanen T."/>
            <person name="Fornelos N."/>
            <person name="Wilson R."/>
            <person name="Bertha M."/>
            <person name="Cohen M."/>
            <person name="Garber J."/>
            <person name="Khalili H."/>
            <person name="Gevers D."/>
            <person name="Ananthakrishnan A.N."/>
            <person name="Kugathasan S."/>
            <person name="Lander E.S."/>
            <person name="Blainey P."/>
            <person name="Vlamakis H."/>
            <person name="Xavier R.J."/>
            <person name="Huttenhower C."/>
        </authorList>
    </citation>
    <scope>NUCLEOTIDE SEQUENCE [LARGE SCALE GENOMIC DNA]</scope>
    <source>
        <strain evidence="10 11">RJX1118</strain>
    </source>
</reference>
<dbReference type="GO" id="GO:0016887">
    <property type="term" value="F:ATP hydrolysis activity"/>
    <property type="evidence" value="ECO:0007669"/>
    <property type="project" value="InterPro"/>
</dbReference>
<feature type="domain" description="ABC transporter" evidence="8">
    <location>
        <begin position="340"/>
        <end position="571"/>
    </location>
</feature>
<dbReference type="EMBL" id="NIHM01000018">
    <property type="protein sequence ID" value="PLT53495.1"/>
    <property type="molecule type" value="Genomic_DNA"/>
</dbReference>
<dbReference type="InterPro" id="IPR003593">
    <property type="entry name" value="AAA+_ATPase"/>
</dbReference>
<dbReference type="PROSITE" id="PS50893">
    <property type="entry name" value="ABC_TRANSPORTER_2"/>
    <property type="match status" value="1"/>
</dbReference>
<dbReference type="GO" id="GO:0140359">
    <property type="term" value="F:ABC-type transporter activity"/>
    <property type="evidence" value="ECO:0007669"/>
    <property type="project" value="InterPro"/>
</dbReference>
<dbReference type="InterPro" id="IPR011527">
    <property type="entry name" value="ABC1_TM_dom"/>
</dbReference>
<keyword evidence="4" id="KW-0067">ATP-binding</keyword>
<dbReference type="PROSITE" id="PS50929">
    <property type="entry name" value="ABC_TM1F"/>
    <property type="match status" value="1"/>
</dbReference>
<evidence type="ECO:0000313" key="11">
    <source>
        <dbReference type="Proteomes" id="UP000234849"/>
    </source>
</evidence>
<dbReference type="GO" id="GO:0005524">
    <property type="term" value="F:ATP binding"/>
    <property type="evidence" value="ECO:0007669"/>
    <property type="project" value="UniProtKB-KW"/>
</dbReference>
<dbReference type="GO" id="GO:0034040">
    <property type="term" value="F:ATPase-coupled lipid transmembrane transporter activity"/>
    <property type="evidence" value="ECO:0007669"/>
    <property type="project" value="TreeGrafter"/>
</dbReference>
<feature type="domain" description="ABC transmembrane type-1" evidence="9">
    <location>
        <begin position="27"/>
        <end position="309"/>
    </location>
</feature>
<evidence type="ECO:0000256" key="2">
    <source>
        <dbReference type="ARBA" id="ARBA00022692"/>
    </source>
</evidence>
<keyword evidence="6 7" id="KW-0472">Membrane</keyword>
<comment type="caution">
    <text evidence="10">The sequence shown here is derived from an EMBL/GenBank/DDBJ whole genome shotgun (WGS) entry which is preliminary data.</text>
</comment>
<evidence type="ECO:0000256" key="1">
    <source>
        <dbReference type="ARBA" id="ARBA00004651"/>
    </source>
</evidence>
<evidence type="ECO:0000256" key="5">
    <source>
        <dbReference type="ARBA" id="ARBA00022989"/>
    </source>
</evidence>
<keyword evidence="2 7" id="KW-0812">Transmembrane</keyword>
<evidence type="ECO:0000256" key="7">
    <source>
        <dbReference type="SAM" id="Phobius"/>
    </source>
</evidence>
<comment type="subcellular location">
    <subcellularLocation>
        <location evidence="1">Cell membrane</location>
        <topology evidence="1">Multi-pass membrane protein</topology>
    </subcellularLocation>
</comment>
<feature type="transmembrane region" description="Helical" evidence="7">
    <location>
        <begin position="25"/>
        <end position="47"/>
    </location>
</feature>
<dbReference type="GO" id="GO:0005886">
    <property type="term" value="C:plasma membrane"/>
    <property type="evidence" value="ECO:0007669"/>
    <property type="project" value="UniProtKB-SubCell"/>
</dbReference>
<evidence type="ECO:0008006" key="12">
    <source>
        <dbReference type="Google" id="ProtNLM"/>
    </source>
</evidence>
<dbReference type="AlphaFoldDB" id="A0A2N5NFV2"/>
<dbReference type="Gene3D" id="1.20.1560.10">
    <property type="entry name" value="ABC transporter type 1, transmembrane domain"/>
    <property type="match status" value="1"/>
</dbReference>
<evidence type="ECO:0000313" key="10">
    <source>
        <dbReference type="EMBL" id="PLT53495.1"/>
    </source>
</evidence>
<dbReference type="SMART" id="SM00382">
    <property type="entry name" value="AAA"/>
    <property type="match status" value="1"/>
</dbReference>
<gene>
    <name evidence="10" type="ORF">CDL18_11900</name>
</gene>
<dbReference type="PANTHER" id="PTHR24221:SF654">
    <property type="entry name" value="ATP-BINDING CASSETTE SUB-FAMILY B MEMBER 6"/>
    <property type="match status" value="1"/>
</dbReference>